<proteinExistence type="predicted"/>
<sequence>MKKLIIFMVLLIISGKLTAQKATIAPLDNPLSNNLIRPFKADSTWRVNLPVSSTNKLFTPQSFKSNLPNALAINTGSYNMPVIKTKGNSKMPVIKLQGNSKMPIAGNDNEVVAVNP</sequence>
<comment type="caution">
    <text evidence="3">The sequence shown here is derived from an EMBL/GenBank/DDBJ whole genome shotgun (WGS) entry which is preliminary data.</text>
</comment>
<reference evidence="2 5" key="3">
    <citation type="submission" date="2020-08" db="EMBL/GenBank/DDBJ databases">
        <title>Genomic Encyclopedia of Type Strains, Phase IV (KMG-IV): sequencing the most valuable type-strain genomes for metagenomic binning, comparative biology and taxonomic classification.</title>
        <authorList>
            <person name="Goeker M."/>
        </authorList>
    </citation>
    <scope>NUCLEOTIDE SEQUENCE [LARGE SCALE GENOMIC DNA]</scope>
    <source>
        <strain evidence="2 5">DSM 100995</strain>
    </source>
</reference>
<feature type="signal peptide" evidence="1">
    <location>
        <begin position="1"/>
        <end position="19"/>
    </location>
</feature>
<evidence type="ECO:0000256" key="1">
    <source>
        <dbReference type="SAM" id="SignalP"/>
    </source>
</evidence>
<reference evidence="3 4" key="1">
    <citation type="journal article" date="2016" name="Int. J. Syst. Evol. Microbiol.">
        <title>Proposal of Mucilaginibacter phyllosphaerae sp. nov. isolated from the phyllosphere of Galium album.</title>
        <authorList>
            <person name="Aydogan E.L."/>
            <person name="Busse H.J."/>
            <person name="Moser G."/>
            <person name="Muller C."/>
            <person name="Kampfer P."/>
            <person name="Glaeser S.P."/>
        </authorList>
    </citation>
    <scope>NUCLEOTIDE SEQUENCE [LARGE SCALE GENOMIC DNA]</scope>
    <source>
        <strain evidence="3 4">PP-F2FG21</strain>
    </source>
</reference>
<name>A0A4Y8AAZ8_9SPHI</name>
<evidence type="ECO:0000313" key="4">
    <source>
        <dbReference type="Proteomes" id="UP000297248"/>
    </source>
</evidence>
<dbReference type="AlphaFoldDB" id="A0A4Y8AAZ8"/>
<dbReference type="EMBL" id="SNQG01000005">
    <property type="protein sequence ID" value="TEW65011.1"/>
    <property type="molecule type" value="Genomic_DNA"/>
</dbReference>
<gene>
    <name evidence="3" type="ORF">E2R65_13905</name>
    <name evidence="2" type="ORF">GGR35_002237</name>
</gene>
<dbReference type="OrthoDB" id="799584at2"/>
<dbReference type="Proteomes" id="UP000297248">
    <property type="component" value="Unassembled WGS sequence"/>
</dbReference>
<evidence type="ECO:0000313" key="3">
    <source>
        <dbReference type="EMBL" id="TEW65011.1"/>
    </source>
</evidence>
<evidence type="ECO:0000313" key="2">
    <source>
        <dbReference type="EMBL" id="MBB3969624.1"/>
    </source>
</evidence>
<reference evidence="3" key="2">
    <citation type="submission" date="2019-03" db="EMBL/GenBank/DDBJ databases">
        <authorList>
            <person name="Yan Y.-Q."/>
            <person name="Du Z.-J."/>
        </authorList>
    </citation>
    <scope>NUCLEOTIDE SEQUENCE</scope>
    <source>
        <strain evidence="3">PP-F2FG21</strain>
    </source>
</reference>
<organism evidence="3 4">
    <name type="scientific">Mucilaginibacter phyllosphaerae</name>
    <dbReference type="NCBI Taxonomy" id="1812349"/>
    <lineage>
        <taxon>Bacteria</taxon>
        <taxon>Pseudomonadati</taxon>
        <taxon>Bacteroidota</taxon>
        <taxon>Sphingobacteriia</taxon>
        <taxon>Sphingobacteriales</taxon>
        <taxon>Sphingobacteriaceae</taxon>
        <taxon>Mucilaginibacter</taxon>
    </lineage>
</organism>
<feature type="chain" id="PRO_5044616391" evidence="1">
    <location>
        <begin position="20"/>
        <end position="116"/>
    </location>
</feature>
<keyword evidence="1" id="KW-0732">Signal</keyword>
<protein>
    <submittedName>
        <fullName evidence="3">Uncharacterized protein</fullName>
    </submittedName>
</protein>
<evidence type="ECO:0000313" key="5">
    <source>
        <dbReference type="Proteomes" id="UP000583101"/>
    </source>
</evidence>
<dbReference type="Proteomes" id="UP000583101">
    <property type="component" value="Unassembled WGS sequence"/>
</dbReference>
<accession>A0A4Y8AAZ8</accession>
<keyword evidence="5" id="KW-1185">Reference proteome</keyword>
<dbReference type="EMBL" id="JACIEG010000004">
    <property type="protein sequence ID" value="MBB3969624.1"/>
    <property type="molecule type" value="Genomic_DNA"/>
</dbReference>
<dbReference type="RefSeq" id="WP_134337086.1">
    <property type="nucleotide sequence ID" value="NZ_BMCZ01000005.1"/>
</dbReference>